<feature type="domain" description="EF-hand" evidence="2">
    <location>
        <begin position="470"/>
        <end position="505"/>
    </location>
</feature>
<dbReference type="Pfam" id="PF13499">
    <property type="entry name" value="EF-hand_7"/>
    <property type="match status" value="1"/>
</dbReference>
<dbReference type="SMART" id="SM00054">
    <property type="entry name" value="EFh"/>
    <property type="match status" value="2"/>
</dbReference>
<dbReference type="Proteomes" id="UP000242188">
    <property type="component" value="Unassembled WGS sequence"/>
</dbReference>
<gene>
    <name evidence="3" type="ORF">KP79_PYT12684</name>
</gene>
<dbReference type="InterPro" id="IPR001611">
    <property type="entry name" value="Leu-rich_rpt"/>
</dbReference>
<dbReference type="GO" id="GO:0005509">
    <property type="term" value="F:calcium ion binding"/>
    <property type="evidence" value="ECO:0007669"/>
    <property type="project" value="InterPro"/>
</dbReference>
<dbReference type="InterPro" id="IPR011992">
    <property type="entry name" value="EF-hand-dom_pair"/>
</dbReference>
<dbReference type="AlphaFoldDB" id="A0A210PLD3"/>
<comment type="caution">
    <text evidence="3">The sequence shown here is derived from an EMBL/GenBank/DDBJ whole genome shotgun (WGS) entry which is preliminary data.</text>
</comment>
<dbReference type="CDD" id="cd00051">
    <property type="entry name" value="EFh"/>
    <property type="match status" value="1"/>
</dbReference>
<name>A0A210PLD3_MIZYE</name>
<dbReference type="SUPFAM" id="SSF47473">
    <property type="entry name" value="EF-hand"/>
    <property type="match status" value="1"/>
</dbReference>
<evidence type="ECO:0000313" key="3">
    <source>
        <dbReference type="EMBL" id="OWF37293.1"/>
    </source>
</evidence>
<dbReference type="PANTHER" id="PTHR24114:SF50">
    <property type="entry name" value="RNI-LIKE PROTEIN"/>
    <property type="match status" value="1"/>
</dbReference>
<evidence type="ECO:0000259" key="2">
    <source>
        <dbReference type="PROSITE" id="PS50222"/>
    </source>
</evidence>
<dbReference type="Pfam" id="PF13516">
    <property type="entry name" value="LRR_6"/>
    <property type="match status" value="7"/>
</dbReference>
<keyword evidence="4" id="KW-1185">Reference proteome</keyword>
<evidence type="ECO:0000256" key="1">
    <source>
        <dbReference type="ARBA" id="ARBA00022837"/>
    </source>
</evidence>
<accession>A0A210PLD3</accession>
<dbReference type="PROSITE" id="PS00018">
    <property type="entry name" value="EF_HAND_1"/>
    <property type="match status" value="2"/>
</dbReference>
<dbReference type="OrthoDB" id="120976at2759"/>
<dbReference type="InterPro" id="IPR002048">
    <property type="entry name" value="EF_hand_dom"/>
</dbReference>
<dbReference type="EMBL" id="NEDP02005592">
    <property type="protein sequence ID" value="OWF37293.1"/>
    <property type="molecule type" value="Genomic_DNA"/>
</dbReference>
<dbReference type="InterPro" id="IPR032675">
    <property type="entry name" value="LRR_dom_sf"/>
</dbReference>
<reference evidence="3 4" key="1">
    <citation type="journal article" date="2017" name="Nat. Ecol. Evol.">
        <title>Scallop genome provides insights into evolution of bilaterian karyotype and development.</title>
        <authorList>
            <person name="Wang S."/>
            <person name="Zhang J."/>
            <person name="Jiao W."/>
            <person name="Li J."/>
            <person name="Xun X."/>
            <person name="Sun Y."/>
            <person name="Guo X."/>
            <person name="Huan P."/>
            <person name="Dong B."/>
            <person name="Zhang L."/>
            <person name="Hu X."/>
            <person name="Sun X."/>
            <person name="Wang J."/>
            <person name="Zhao C."/>
            <person name="Wang Y."/>
            <person name="Wang D."/>
            <person name="Huang X."/>
            <person name="Wang R."/>
            <person name="Lv J."/>
            <person name="Li Y."/>
            <person name="Zhang Z."/>
            <person name="Liu B."/>
            <person name="Lu W."/>
            <person name="Hui Y."/>
            <person name="Liang J."/>
            <person name="Zhou Z."/>
            <person name="Hou R."/>
            <person name="Li X."/>
            <person name="Liu Y."/>
            <person name="Li H."/>
            <person name="Ning X."/>
            <person name="Lin Y."/>
            <person name="Zhao L."/>
            <person name="Xing Q."/>
            <person name="Dou J."/>
            <person name="Li Y."/>
            <person name="Mao J."/>
            <person name="Guo H."/>
            <person name="Dou H."/>
            <person name="Li T."/>
            <person name="Mu C."/>
            <person name="Jiang W."/>
            <person name="Fu Q."/>
            <person name="Fu X."/>
            <person name="Miao Y."/>
            <person name="Liu J."/>
            <person name="Yu Q."/>
            <person name="Li R."/>
            <person name="Liao H."/>
            <person name="Li X."/>
            <person name="Kong Y."/>
            <person name="Jiang Z."/>
            <person name="Chourrout D."/>
            <person name="Li R."/>
            <person name="Bao Z."/>
        </authorList>
    </citation>
    <scope>NUCLEOTIDE SEQUENCE [LARGE SCALE GENOMIC DNA]</scope>
    <source>
        <strain evidence="3 4">PY_sf001</strain>
    </source>
</reference>
<feature type="domain" description="EF-hand" evidence="2">
    <location>
        <begin position="506"/>
        <end position="541"/>
    </location>
</feature>
<dbReference type="Gene3D" id="3.80.10.10">
    <property type="entry name" value="Ribonuclease Inhibitor"/>
    <property type="match status" value="3"/>
</dbReference>
<dbReference type="InterPro" id="IPR018247">
    <property type="entry name" value="EF_Hand_1_Ca_BS"/>
</dbReference>
<dbReference type="SUPFAM" id="SSF52047">
    <property type="entry name" value="RNI-like"/>
    <property type="match status" value="1"/>
</dbReference>
<dbReference type="SMART" id="SM00368">
    <property type="entry name" value="LRR_RI"/>
    <property type="match status" value="8"/>
</dbReference>
<dbReference type="PROSITE" id="PS50222">
    <property type="entry name" value="EF_HAND_2"/>
    <property type="match status" value="2"/>
</dbReference>
<protein>
    <recommendedName>
        <fullName evidence="2">EF-hand domain-containing protein</fullName>
    </recommendedName>
</protein>
<dbReference type="Gene3D" id="1.10.238.10">
    <property type="entry name" value="EF-hand"/>
    <property type="match status" value="1"/>
</dbReference>
<proteinExistence type="predicted"/>
<dbReference type="InterPro" id="IPR052394">
    <property type="entry name" value="LRR-containing"/>
</dbReference>
<organism evidence="3 4">
    <name type="scientific">Mizuhopecten yessoensis</name>
    <name type="common">Japanese scallop</name>
    <name type="synonym">Patinopecten yessoensis</name>
    <dbReference type="NCBI Taxonomy" id="6573"/>
    <lineage>
        <taxon>Eukaryota</taxon>
        <taxon>Metazoa</taxon>
        <taxon>Spiralia</taxon>
        <taxon>Lophotrochozoa</taxon>
        <taxon>Mollusca</taxon>
        <taxon>Bivalvia</taxon>
        <taxon>Autobranchia</taxon>
        <taxon>Pteriomorphia</taxon>
        <taxon>Pectinida</taxon>
        <taxon>Pectinoidea</taxon>
        <taxon>Pectinidae</taxon>
        <taxon>Mizuhopecten</taxon>
    </lineage>
</organism>
<keyword evidence="1" id="KW-0106">Calcium</keyword>
<evidence type="ECO:0000313" key="4">
    <source>
        <dbReference type="Proteomes" id="UP000242188"/>
    </source>
</evidence>
<dbReference type="PANTHER" id="PTHR24114">
    <property type="entry name" value="LEUCINE RICH REPEAT FAMILY PROTEIN"/>
    <property type="match status" value="1"/>
</dbReference>
<sequence>MGDQTNHIHEKPSEDGKQVFVGTTFLPLLPHKSGNVGTSRNRLHFGKLDPRPLIRQRGITRDAIVIARRKSELALPASRDTLIYPSKPYQQPPPALVSDKYDDSDVSEELYISEDTAPPTPIKRTTEVSGLKAYLTACKTYSLVPITKFKRQLEGEMVSLKNHNIQGNTAKAIALALESSYSITNVDLEGSFLGPIGAIYIADILNNSHNITVLNLSGNKLMSRGLQVIVETMQKNTSLLSLDLSDNSFTDKDTSCLKDLLLSSCVLRELNLSKNGFEDSGGVLIAQGLAQNKTIKKLNLSWNHLRRNGAYAIGQSIKTNTKLEVLDVSWNGFDVPGCHGFSQGLDANTSLRELNISSNRIGPKGVAKLLEGLKRNTTLACLKLADNPLGPNGALAVLNAAMKSHSIEELDFGNQPVTAEFEDLLTKIQAGRDIKVRYGKEPSKAKREVCDETLYIAGNPLIILFEFIRMKKLDILNLFKTLDADSNHSISWEEFRIGVKKSHIPVRPKDLEQMIDKMDLDKDGEINFSELIVAQKAHNMQAEKLLAWSLDAFHDSPIGQIYRDLHKRCSDTNIYLKQYKLVK</sequence>